<reference evidence="2 3" key="1">
    <citation type="journal article" date="2018" name="Front. Microbiol.">
        <title>Hydrolytic Capabilities as a Key to Environmental Success: Chitinolytic and Cellulolytic Acidobacteria From Acidic Sub-arctic Soils and Boreal Peatlands.</title>
        <authorList>
            <person name="Belova S.E."/>
            <person name="Ravin N.V."/>
            <person name="Pankratov T.A."/>
            <person name="Rakitin A.L."/>
            <person name="Ivanova A.A."/>
            <person name="Beletsky A.V."/>
            <person name="Mardanov A.V."/>
            <person name="Sinninghe Damste J.S."/>
            <person name="Dedysh S.N."/>
        </authorList>
    </citation>
    <scope>NUCLEOTIDE SEQUENCE [LARGE SCALE GENOMIC DNA]</scope>
    <source>
        <strain evidence="2 3">SBC82</strain>
    </source>
</reference>
<evidence type="ECO:0000256" key="1">
    <source>
        <dbReference type="SAM" id="Phobius"/>
    </source>
</evidence>
<dbReference type="EMBL" id="CP030840">
    <property type="protein sequence ID" value="AXC10899.1"/>
    <property type="molecule type" value="Genomic_DNA"/>
</dbReference>
<evidence type="ECO:0000313" key="2">
    <source>
        <dbReference type="EMBL" id="AXC10899.1"/>
    </source>
</evidence>
<dbReference type="SUPFAM" id="SSF53335">
    <property type="entry name" value="S-adenosyl-L-methionine-dependent methyltransferases"/>
    <property type="match status" value="1"/>
</dbReference>
<feature type="transmembrane region" description="Helical" evidence="1">
    <location>
        <begin position="194"/>
        <end position="215"/>
    </location>
</feature>
<proteinExistence type="predicted"/>
<gene>
    <name evidence="2" type="ORF">ACPOL_1553</name>
</gene>
<keyword evidence="1" id="KW-0472">Membrane</keyword>
<keyword evidence="1" id="KW-1133">Transmembrane helix</keyword>
<protein>
    <recommendedName>
        <fullName evidence="4">Methyltransferase domain-containing protein</fullName>
    </recommendedName>
</protein>
<organism evidence="2 3">
    <name type="scientific">Acidisarcina polymorpha</name>
    <dbReference type="NCBI Taxonomy" id="2211140"/>
    <lineage>
        <taxon>Bacteria</taxon>
        <taxon>Pseudomonadati</taxon>
        <taxon>Acidobacteriota</taxon>
        <taxon>Terriglobia</taxon>
        <taxon>Terriglobales</taxon>
        <taxon>Acidobacteriaceae</taxon>
        <taxon>Acidisarcina</taxon>
    </lineage>
</organism>
<dbReference type="InterPro" id="IPR029063">
    <property type="entry name" value="SAM-dependent_MTases_sf"/>
</dbReference>
<dbReference type="Proteomes" id="UP000253606">
    <property type="component" value="Chromosome"/>
</dbReference>
<dbReference type="AlphaFoldDB" id="A0A2Z5FVH8"/>
<keyword evidence="3" id="KW-1185">Reference proteome</keyword>
<evidence type="ECO:0008006" key="4">
    <source>
        <dbReference type="Google" id="ProtNLM"/>
    </source>
</evidence>
<keyword evidence="1" id="KW-0812">Transmembrane</keyword>
<name>A0A2Z5FVH8_9BACT</name>
<sequence length="264" mass="30728">MRRLELQEIHDHPKFPNFLRDLVTDALQSLWNFGNSYEPILARLLQSMKYAGTREVLDLCSGGGGPWPRLARELDLQQQDSQILVRLTDKYPNQGAFEQARATTQMLQYEPTPIDATRIPADLRGFRTIFSSFHHFGPDRAREVLEDAVRCRRGFGTFEVARRSPKTMLTICLLPAISWLLAPSIRPFRWSRLFWTYVIPVVPFVLFYDGMVSCLRAYSRQELEELVEPLAKVYEWHMGEERRGFLPVTYLLGYPVREKPDFAD</sequence>
<accession>A0A2Z5FVH8</accession>
<dbReference type="RefSeq" id="WP_114206439.1">
    <property type="nucleotide sequence ID" value="NZ_CP030840.1"/>
</dbReference>
<dbReference type="Gene3D" id="3.40.50.150">
    <property type="entry name" value="Vaccinia Virus protein VP39"/>
    <property type="match status" value="1"/>
</dbReference>
<evidence type="ECO:0000313" key="3">
    <source>
        <dbReference type="Proteomes" id="UP000253606"/>
    </source>
</evidence>
<dbReference type="OrthoDB" id="117053at2"/>
<dbReference type="KEGG" id="abas:ACPOL_1553"/>